<dbReference type="RefSeq" id="WP_126535989.1">
    <property type="nucleotide sequence ID" value="NZ_BSPM01000008.1"/>
</dbReference>
<evidence type="ECO:0000313" key="2">
    <source>
        <dbReference type="Proteomes" id="UP000294547"/>
    </source>
</evidence>
<proteinExistence type="predicted"/>
<accession>A0A4R6RLX3</accession>
<dbReference type="AlphaFoldDB" id="A0A4R6RLX3"/>
<dbReference type="EMBL" id="SNXY01000006">
    <property type="protein sequence ID" value="TDP87125.1"/>
    <property type="molecule type" value="Genomic_DNA"/>
</dbReference>
<organism evidence="1 2">
    <name type="scientific">Oharaeibacter diazotrophicus</name>
    <dbReference type="NCBI Taxonomy" id="1920512"/>
    <lineage>
        <taxon>Bacteria</taxon>
        <taxon>Pseudomonadati</taxon>
        <taxon>Pseudomonadota</taxon>
        <taxon>Alphaproteobacteria</taxon>
        <taxon>Hyphomicrobiales</taxon>
        <taxon>Pleomorphomonadaceae</taxon>
        <taxon>Oharaeibacter</taxon>
    </lineage>
</organism>
<keyword evidence="2" id="KW-1185">Reference proteome</keyword>
<reference evidence="1 2" key="1">
    <citation type="submission" date="2019-03" db="EMBL/GenBank/DDBJ databases">
        <title>Genomic Encyclopedia of Type Strains, Phase IV (KMG-IV): sequencing the most valuable type-strain genomes for metagenomic binning, comparative biology and taxonomic classification.</title>
        <authorList>
            <person name="Goeker M."/>
        </authorList>
    </citation>
    <scope>NUCLEOTIDE SEQUENCE [LARGE SCALE GENOMIC DNA]</scope>
    <source>
        <strain evidence="1 2">DSM 102969</strain>
    </source>
</reference>
<evidence type="ECO:0000313" key="1">
    <source>
        <dbReference type="EMBL" id="TDP87125.1"/>
    </source>
</evidence>
<sequence length="63" mass="6822">MPPLIALALVGAGLYVAGRFVKTEMARVAEVLARNEAKPKPIEIRLDRDPGTGVYRYKGPGEV</sequence>
<dbReference type="Proteomes" id="UP000294547">
    <property type="component" value="Unassembled WGS sequence"/>
</dbReference>
<name>A0A4R6RLX3_9HYPH</name>
<comment type="caution">
    <text evidence="1">The sequence shown here is derived from an EMBL/GenBank/DDBJ whole genome shotgun (WGS) entry which is preliminary data.</text>
</comment>
<protein>
    <submittedName>
        <fullName evidence="1">Uncharacterized protein</fullName>
    </submittedName>
</protein>
<gene>
    <name evidence="1" type="ORF">EDD54_1011</name>
</gene>
<dbReference type="OrthoDB" id="8451564at2"/>